<dbReference type="RefSeq" id="WP_149486842.1">
    <property type="nucleotide sequence ID" value="NZ_CP036150.1"/>
</dbReference>
<feature type="region of interest" description="Disordered" evidence="1">
    <location>
        <begin position="43"/>
        <end position="63"/>
    </location>
</feature>
<reference evidence="2 3" key="1">
    <citation type="submission" date="2019-02" db="EMBL/GenBank/DDBJ databases">
        <title>Complete Genome Sequence and Methylome Analysis of free living Spirochaetas.</title>
        <authorList>
            <person name="Fomenkov A."/>
            <person name="Dubinina G."/>
            <person name="Leshcheva N."/>
            <person name="Mikheeva N."/>
            <person name="Grabovich M."/>
            <person name="Vincze T."/>
            <person name="Roberts R.J."/>
        </authorList>
    </citation>
    <scope>NUCLEOTIDE SEQUENCE [LARGE SCALE GENOMIC DNA]</scope>
    <source>
        <strain evidence="2 3">K2</strain>
    </source>
</reference>
<organism evidence="2 3">
    <name type="scientific">Oceanispirochaeta crateris</name>
    <dbReference type="NCBI Taxonomy" id="2518645"/>
    <lineage>
        <taxon>Bacteria</taxon>
        <taxon>Pseudomonadati</taxon>
        <taxon>Spirochaetota</taxon>
        <taxon>Spirochaetia</taxon>
        <taxon>Spirochaetales</taxon>
        <taxon>Spirochaetaceae</taxon>
        <taxon>Oceanispirochaeta</taxon>
    </lineage>
</organism>
<dbReference type="AlphaFoldDB" id="A0A5C1QM82"/>
<dbReference type="OrthoDB" id="362953at2"/>
<dbReference type="EMBL" id="CP036150">
    <property type="protein sequence ID" value="QEN08761.1"/>
    <property type="molecule type" value="Genomic_DNA"/>
</dbReference>
<gene>
    <name evidence="2" type="ORF">EXM22_12470</name>
</gene>
<protein>
    <submittedName>
        <fullName evidence="2">Uncharacterized protein</fullName>
    </submittedName>
</protein>
<sequence>MDENKRIKEEILSLMTNLETQDLVFLRQQAEVLEYNRKVRIQRESRTEEATTSEDAPGDSVVKNPVSDIPKLWIEQTERPKFFNICVGKVRLFMDSSEIRALYQIASAAGSDSEAGPRLFRWIQKERSDILAEVYIPNGKSPVLKDLYQALLESFTSAS</sequence>
<evidence type="ECO:0000313" key="2">
    <source>
        <dbReference type="EMBL" id="QEN08761.1"/>
    </source>
</evidence>
<evidence type="ECO:0000256" key="1">
    <source>
        <dbReference type="SAM" id="MobiDB-lite"/>
    </source>
</evidence>
<keyword evidence="3" id="KW-1185">Reference proteome</keyword>
<proteinExistence type="predicted"/>
<accession>A0A5C1QM82</accession>
<dbReference type="Proteomes" id="UP000324209">
    <property type="component" value="Chromosome"/>
</dbReference>
<dbReference type="KEGG" id="ock:EXM22_12470"/>
<name>A0A5C1QM82_9SPIO</name>
<evidence type="ECO:0000313" key="3">
    <source>
        <dbReference type="Proteomes" id="UP000324209"/>
    </source>
</evidence>